<evidence type="ECO:0000256" key="1">
    <source>
        <dbReference type="SAM" id="SignalP"/>
    </source>
</evidence>
<feature type="signal peptide" evidence="1">
    <location>
        <begin position="1"/>
        <end position="21"/>
    </location>
</feature>
<dbReference type="Proteomes" id="UP000288983">
    <property type="component" value="Unassembled WGS sequence"/>
</dbReference>
<name>A0A443ZVQ4_9PSED</name>
<evidence type="ECO:0008006" key="4">
    <source>
        <dbReference type="Google" id="ProtNLM"/>
    </source>
</evidence>
<evidence type="ECO:0000313" key="3">
    <source>
        <dbReference type="Proteomes" id="UP000288983"/>
    </source>
</evidence>
<protein>
    <recommendedName>
        <fullName evidence="4">DUF2931 family protein</fullName>
    </recommendedName>
</protein>
<dbReference type="InterPro" id="IPR021326">
    <property type="entry name" value="DUF2931"/>
</dbReference>
<dbReference type="OrthoDB" id="6993804at2"/>
<gene>
    <name evidence="2" type="ORF">DM813_04725</name>
</gene>
<feature type="chain" id="PRO_5019539757" description="DUF2931 family protein" evidence="1">
    <location>
        <begin position="22"/>
        <end position="211"/>
    </location>
</feature>
<evidence type="ECO:0000313" key="2">
    <source>
        <dbReference type="EMBL" id="RWU25037.1"/>
    </source>
</evidence>
<sequence>MNSCTRFGVLALALISARAWAQLPYDAWHLSFGAPDYMEAWIETANVVDVRNRVFLRAMSGNVSIHTPENSKGDPRGWPSVVSWGGGKYVSGAQLPQSIYVRWESYADSRTYEVLVTLNDEQRQAMVKGEKAYCAWRDTWITGFRKGVVVELAPGGIAKAWLAGPCVTNIEIGRFVGKVVKAGPDAGQPSPRLRPESRTYIERYGIPYDSW</sequence>
<keyword evidence="1" id="KW-0732">Signal</keyword>
<comment type="caution">
    <text evidence="2">The sequence shown here is derived from an EMBL/GenBank/DDBJ whole genome shotgun (WGS) entry which is preliminary data.</text>
</comment>
<proteinExistence type="predicted"/>
<accession>A0A443ZVQ4</accession>
<dbReference type="RefSeq" id="WP_128322249.1">
    <property type="nucleotide sequence ID" value="NZ_QJRG01000034.1"/>
</dbReference>
<reference evidence="2 3" key="1">
    <citation type="submission" date="2018-06" db="EMBL/GenBank/DDBJ databases">
        <title>Bacteria isolated from soil of Wuhan.</title>
        <authorList>
            <person name="Wei X."/>
            <person name="Chunhua H."/>
        </authorList>
    </citation>
    <scope>NUCLEOTIDE SEQUENCE [LARGE SCALE GENOMIC DNA]</scope>
    <source>
        <strain evidence="3">xwS2</strain>
    </source>
</reference>
<dbReference type="Pfam" id="PF11153">
    <property type="entry name" value="DUF2931"/>
    <property type="match status" value="1"/>
</dbReference>
<dbReference type="AlphaFoldDB" id="A0A443ZVQ4"/>
<organism evidence="2 3">
    <name type="scientific">Pseudomonas alkylphenolica</name>
    <dbReference type="NCBI Taxonomy" id="237609"/>
    <lineage>
        <taxon>Bacteria</taxon>
        <taxon>Pseudomonadati</taxon>
        <taxon>Pseudomonadota</taxon>
        <taxon>Gammaproteobacteria</taxon>
        <taxon>Pseudomonadales</taxon>
        <taxon>Pseudomonadaceae</taxon>
        <taxon>Pseudomonas</taxon>
    </lineage>
</organism>
<dbReference type="EMBL" id="QJRG01000034">
    <property type="protein sequence ID" value="RWU25037.1"/>
    <property type="molecule type" value="Genomic_DNA"/>
</dbReference>